<feature type="transmembrane region" description="Helical" evidence="8">
    <location>
        <begin position="265"/>
        <end position="290"/>
    </location>
</feature>
<dbReference type="RefSeq" id="WP_113875203.1">
    <property type="nucleotide sequence ID" value="NZ_QNRF01000007.1"/>
</dbReference>
<evidence type="ECO:0000256" key="5">
    <source>
        <dbReference type="ARBA" id="ARBA00022840"/>
    </source>
</evidence>
<dbReference type="Proteomes" id="UP000252086">
    <property type="component" value="Unassembled WGS sequence"/>
</dbReference>
<evidence type="ECO:0000259" key="10">
    <source>
        <dbReference type="PROSITE" id="PS50929"/>
    </source>
</evidence>
<evidence type="ECO:0000313" key="12">
    <source>
        <dbReference type="Proteomes" id="UP000252086"/>
    </source>
</evidence>
<feature type="transmembrane region" description="Helical" evidence="8">
    <location>
        <begin position="148"/>
        <end position="165"/>
    </location>
</feature>
<comment type="caution">
    <text evidence="11">The sequence shown here is derived from an EMBL/GenBank/DDBJ whole genome shotgun (WGS) entry which is preliminary data.</text>
</comment>
<evidence type="ECO:0000259" key="9">
    <source>
        <dbReference type="PROSITE" id="PS50893"/>
    </source>
</evidence>
<dbReference type="InterPro" id="IPR027417">
    <property type="entry name" value="P-loop_NTPase"/>
</dbReference>
<evidence type="ECO:0000256" key="8">
    <source>
        <dbReference type="SAM" id="Phobius"/>
    </source>
</evidence>
<keyword evidence="6 8" id="KW-1133">Transmembrane helix</keyword>
<dbReference type="InterPro" id="IPR011527">
    <property type="entry name" value="ABC1_TM_dom"/>
</dbReference>
<dbReference type="InterPro" id="IPR003439">
    <property type="entry name" value="ABC_transporter-like_ATP-bd"/>
</dbReference>
<dbReference type="NCBIfam" id="TIGR01194">
    <property type="entry name" value="cyc_pep_trnsptr"/>
    <property type="match status" value="1"/>
</dbReference>
<dbReference type="Pfam" id="PF00664">
    <property type="entry name" value="ABC_membrane"/>
    <property type="match status" value="1"/>
</dbReference>
<dbReference type="GO" id="GO:0043190">
    <property type="term" value="C:ATP-binding cassette (ABC) transporter complex"/>
    <property type="evidence" value="ECO:0007669"/>
    <property type="project" value="TreeGrafter"/>
</dbReference>
<organism evidence="11 12">
    <name type="scientific">Marinomonas aquiplantarum</name>
    <dbReference type="NCBI Taxonomy" id="491951"/>
    <lineage>
        <taxon>Bacteria</taxon>
        <taxon>Pseudomonadati</taxon>
        <taxon>Pseudomonadota</taxon>
        <taxon>Gammaproteobacteria</taxon>
        <taxon>Oceanospirillales</taxon>
        <taxon>Oceanospirillaceae</taxon>
        <taxon>Marinomonas</taxon>
    </lineage>
</organism>
<dbReference type="Gene3D" id="3.40.50.300">
    <property type="entry name" value="P-loop containing nucleotide triphosphate hydrolases"/>
    <property type="match status" value="1"/>
</dbReference>
<dbReference type="OrthoDB" id="9760776at2"/>
<dbReference type="Gene3D" id="1.20.1560.10">
    <property type="entry name" value="ABC transporter type 1, transmembrane domain"/>
    <property type="match status" value="1"/>
</dbReference>
<accession>A0A366CYF5</accession>
<dbReference type="SMART" id="SM00382">
    <property type="entry name" value="AAA"/>
    <property type="match status" value="1"/>
</dbReference>
<dbReference type="GO" id="GO:0016887">
    <property type="term" value="F:ATP hydrolysis activity"/>
    <property type="evidence" value="ECO:0007669"/>
    <property type="project" value="InterPro"/>
</dbReference>
<keyword evidence="7 8" id="KW-0472">Membrane</keyword>
<sequence length="563" mass="62732">MEMIKQLLAQSRRTMVLAIVASALSAVAGVMIIGGVNYTLENGFESLTLAVLAYLAMVAILFLSGVWSQSLLVGLGHKMVYQLRLQLVKRILNTSLERQEQLGGPALYNVLTRDVTMVANATKQLPVSLYNGLLLLAGISYLAWLSPVLFLCTVLLVALGVWGDFKLVGRIKKMMADVRRYDEALFEQYEAVIEGRNELGLSQLRRQYLFDRRLEPAAKGAMDTAIKADLLWAINLNWTTVLVFSLIGLVFFLGMTLESISQDVVVGYILTTMFLRTPIAMILEAIPAVLRGTVALKAIDKLNLAEAELSDEASETVQDISFESLQLKAACYQYPQQGDETGFELGPVDFQLKRGELVFLIGGNGSGKSTLAKLLTGLYLPTDGTVLFNGVTVNQDNITSYRACFSTIFPNFFLFDDVLGRKGSEPSDASSERFFDARVEHYLKRLAIDHKVSIEDGRLSTTSLSQGQRKRLALLLTYMEDRQVLLLDEWAADQDPVFRDVFYREILPELKAADKTIIAISHDDRYFDAADRLYKLDRGQISTFDESVDSLFEKADIVKGVKR</sequence>
<dbReference type="GO" id="GO:0015833">
    <property type="term" value="P:peptide transport"/>
    <property type="evidence" value="ECO:0007669"/>
    <property type="project" value="InterPro"/>
</dbReference>
<evidence type="ECO:0000256" key="1">
    <source>
        <dbReference type="ARBA" id="ARBA00004651"/>
    </source>
</evidence>
<dbReference type="EMBL" id="QNRF01000007">
    <property type="protein sequence ID" value="RBO82018.1"/>
    <property type="molecule type" value="Genomic_DNA"/>
</dbReference>
<keyword evidence="2" id="KW-0813">Transport</keyword>
<dbReference type="InterPro" id="IPR036640">
    <property type="entry name" value="ABC1_TM_sf"/>
</dbReference>
<feature type="domain" description="ABC transporter" evidence="9">
    <location>
        <begin position="325"/>
        <end position="563"/>
    </location>
</feature>
<evidence type="ECO:0000256" key="2">
    <source>
        <dbReference type="ARBA" id="ARBA00022448"/>
    </source>
</evidence>
<dbReference type="GO" id="GO:1904680">
    <property type="term" value="F:peptide transmembrane transporter activity"/>
    <property type="evidence" value="ECO:0007669"/>
    <property type="project" value="InterPro"/>
</dbReference>
<evidence type="ECO:0000256" key="3">
    <source>
        <dbReference type="ARBA" id="ARBA00022692"/>
    </source>
</evidence>
<gene>
    <name evidence="11" type="ORF">DFP76_107176</name>
</gene>
<keyword evidence="4" id="KW-0547">Nucleotide-binding</keyword>
<keyword evidence="5 11" id="KW-0067">ATP-binding</keyword>
<keyword evidence="12" id="KW-1185">Reference proteome</keyword>
<dbReference type="SUPFAM" id="SSF90123">
    <property type="entry name" value="ABC transporter transmembrane region"/>
    <property type="match status" value="1"/>
</dbReference>
<feature type="transmembrane region" description="Helical" evidence="8">
    <location>
        <begin position="52"/>
        <end position="75"/>
    </location>
</feature>
<dbReference type="InterPro" id="IPR050095">
    <property type="entry name" value="ECF_ABC_transporter_ATP-bd"/>
</dbReference>
<feature type="transmembrane region" description="Helical" evidence="8">
    <location>
        <begin position="16"/>
        <end position="40"/>
    </location>
</feature>
<comment type="subcellular location">
    <subcellularLocation>
        <location evidence="1">Cell membrane</location>
        <topology evidence="1">Multi-pass membrane protein</topology>
    </subcellularLocation>
</comment>
<name>A0A366CYF5_9GAMM</name>
<reference evidence="11 12" key="1">
    <citation type="submission" date="2018-06" db="EMBL/GenBank/DDBJ databases">
        <title>Genomic Encyclopedia of Type Strains, Phase III (KMG-III): the genomes of soil and plant-associated and newly described type strains.</title>
        <authorList>
            <person name="Whitman W."/>
        </authorList>
    </citation>
    <scope>NUCLEOTIDE SEQUENCE [LARGE SCALE GENOMIC DNA]</scope>
    <source>
        <strain evidence="11 12">CECT 7732</strain>
    </source>
</reference>
<feature type="domain" description="ABC transmembrane type-1" evidence="10">
    <location>
        <begin position="15"/>
        <end position="291"/>
    </location>
</feature>
<feature type="transmembrane region" description="Helical" evidence="8">
    <location>
        <begin position="230"/>
        <end position="253"/>
    </location>
</feature>
<evidence type="ECO:0000256" key="7">
    <source>
        <dbReference type="ARBA" id="ARBA00023136"/>
    </source>
</evidence>
<dbReference type="SUPFAM" id="SSF52540">
    <property type="entry name" value="P-loop containing nucleoside triphosphate hydrolases"/>
    <property type="match status" value="1"/>
</dbReference>
<dbReference type="GO" id="GO:0140359">
    <property type="term" value="F:ABC-type transporter activity"/>
    <property type="evidence" value="ECO:0007669"/>
    <property type="project" value="InterPro"/>
</dbReference>
<dbReference type="InterPro" id="IPR005898">
    <property type="entry name" value="Cyc_pep_transpt_SyrD/YojI"/>
</dbReference>
<dbReference type="PROSITE" id="PS00211">
    <property type="entry name" value="ABC_TRANSPORTER_1"/>
    <property type="match status" value="1"/>
</dbReference>
<dbReference type="PANTHER" id="PTHR43553:SF11">
    <property type="entry name" value="ABC TRANSPORTER ATP-BINDING_PERMEASE PROTEIN YOJI"/>
    <property type="match status" value="1"/>
</dbReference>
<evidence type="ECO:0000256" key="4">
    <source>
        <dbReference type="ARBA" id="ARBA00022741"/>
    </source>
</evidence>
<dbReference type="AlphaFoldDB" id="A0A366CYF5"/>
<dbReference type="Pfam" id="PF00005">
    <property type="entry name" value="ABC_tran"/>
    <property type="match status" value="1"/>
</dbReference>
<keyword evidence="3 8" id="KW-0812">Transmembrane</keyword>
<evidence type="ECO:0000256" key="6">
    <source>
        <dbReference type="ARBA" id="ARBA00022989"/>
    </source>
</evidence>
<dbReference type="InterPro" id="IPR003593">
    <property type="entry name" value="AAA+_ATPase"/>
</dbReference>
<protein>
    <submittedName>
        <fullName evidence="11">Putative ATP-binding cassette transporter</fullName>
    </submittedName>
</protein>
<dbReference type="PANTHER" id="PTHR43553">
    <property type="entry name" value="HEAVY METAL TRANSPORTER"/>
    <property type="match status" value="1"/>
</dbReference>
<dbReference type="InterPro" id="IPR017871">
    <property type="entry name" value="ABC_transporter-like_CS"/>
</dbReference>
<proteinExistence type="predicted"/>
<dbReference type="PROSITE" id="PS50929">
    <property type="entry name" value="ABC_TM1F"/>
    <property type="match status" value="1"/>
</dbReference>
<dbReference type="PROSITE" id="PS50893">
    <property type="entry name" value="ABC_TRANSPORTER_2"/>
    <property type="match status" value="1"/>
</dbReference>
<evidence type="ECO:0000313" key="11">
    <source>
        <dbReference type="EMBL" id="RBO82018.1"/>
    </source>
</evidence>
<dbReference type="GO" id="GO:0005524">
    <property type="term" value="F:ATP binding"/>
    <property type="evidence" value="ECO:0007669"/>
    <property type="project" value="UniProtKB-KW"/>
</dbReference>